<dbReference type="PROSITE" id="PS51873">
    <property type="entry name" value="TRIAD"/>
    <property type="match status" value="1"/>
</dbReference>
<dbReference type="Pfam" id="PF26200">
    <property type="entry name" value="Rcat_RNF216"/>
    <property type="match status" value="1"/>
</dbReference>
<dbReference type="GO" id="GO:0016740">
    <property type="term" value="F:transferase activity"/>
    <property type="evidence" value="ECO:0007669"/>
    <property type="project" value="UniProtKB-KW"/>
</dbReference>
<dbReference type="InterPro" id="IPR044066">
    <property type="entry name" value="TRIAD_supradom"/>
</dbReference>
<evidence type="ECO:0000256" key="8">
    <source>
        <dbReference type="SAM" id="MobiDB-lite"/>
    </source>
</evidence>
<feature type="compositionally biased region" description="Polar residues" evidence="8">
    <location>
        <begin position="130"/>
        <end position="140"/>
    </location>
</feature>
<keyword evidence="7" id="KW-0862">Zinc</keyword>
<dbReference type="InterPro" id="IPR051628">
    <property type="entry name" value="LUBAC_E3_Ligases"/>
</dbReference>
<evidence type="ECO:0000259" key="9">
    <source>
        <dbReference type="PROSITE" id="PS51873"/>
    </source>
</evidence>
<dbReference type="CDD" id="cd20353">
    <property type="entry name" value="Rcat_RBR_RNF216"/>
    <property type="match status" value="1"/>
</dbReference>
<dbReference type="AlphaFoldDB" id="A0A6P8JG94"/>
<dbReference type="InParanoid" id="A0A6P8JG94"/>
<feature type="compositionally biased region" description="Low complexity" evidence="8">
    <location>
        <begin position="150"/>
        <end position="176"/>
    </location>
</feature>
<proteinExistence type="predicted"/>
<evidence type="ECO:0000313" key="10">
    <source>
        <dbReference type="Proteomes" id="UP000515163"/>
    </source>
</evidence>
<protein>
    <submittedName>
        <fullName evidence="11">E3 ubiquitin-protein ligase RNF216-like</fullName>
    </submittedName>
</protein>
<feature type="compositionally biased region" description="Basic and acidic residues" evidence="8">
    <location>
        <begin position="632"/>
        <end position="643"/>
    </location>
</feature>
<dbReference type="CDD" id="cd20339">
    <property type="entry name" value="BRcat_RBR_RNF216"/>
    <property type="match status" value="1"/>
</dbReference>
<dbReference type="PANTHER" id="PTHR22770">
    <property type="entry name" value="UBIQUITIN CONJUGATING ENZYME 7 INTERACTING PROTEIN-RELATED"/>
    <property type="match status" value="1"/>
</dbReference>
<gene>
    <name evidence="11" type="primary">LOC116308930</name>
</gene>
<dbReference type="Pfam" id="PF26191">
    <property type="entry name" value="RING-HC_RBR_RNF216"/>
    <property type="match status" value="1"/>
</dbReference>
<evidence type="ECO:0000256" key="3">
    <source>
        <dbReference type="ARBA" id="ARBA00022723"/>
    </source>
</evidence>
<evidence type="ECO:0000256" key="6">
    <source>
        <dbReference type="ARBA" id="ARBA00022786"/>
    </source>
</evidence>
<dbReference type="InterPro" id="IPR002867">
    <property type="entry name" value="IBR_dom"/>
</dbReference>
<sequence>MATPQERNDILSSLRPVFPQLGDNELEECIENVRRTVGESRELIIPGCIDLLLARTANQERNPGRDYPGMAVAIQDEIPRHEMTYVNDISDEEFSEEVEDDELMYVATSIQGRPDLEIYFVDDSPPLSKNSTCKTTSSLLSPKRKKNGSNKRSSSELSPSSVESTSGLTLSPPSTTCAKSPITNPIRFCVEKIKRLFPDVQEKYLRELLESWGESPVDNLVNRACNYLIENGSYPKEEEKIKCSVKSPPEKTHTCNTDYLKEFSSPTSYVYERQCLSLLENEFPMVSVRDIRNIARKFNCHYAPTRKYLEEKMIEAHQSKLPTSSFRNGNSTSGSIRLLKTKRRQHVFESFHLLVPELQKEINFIKKYKINEAEEKDRQMAFILNEKQYEEEGQKIECGCCYGEATFEDMIQCLDGHLFCIDCLQNYAKEAVFGQGKAMLSCMTSECDSTFSMSQLKKTLASNIFSKYEDRLTEESLCLAEMDDLVRCPSCDFAAILPSEDKVFKCQNTSCLKETCRFCKEDWKEHFGLKCNEVEKKEAKNVRLSYEEKMTMAKIRKCHKCGCEFTKSDGCNKMTCRCGTTMCYICRKPGISYAHFCQHPREPGKKCDSCKNCSLWSDPSEDDNMAVRQLEREAEEVKRKATDSSEGETLSKRPRTSNPSVNLHVGNLVQPIK</sequence>
<dbReference type="PANTHER" id="PTHR22770:SF47">
    <property type="entry name" value="E3 UBIQUITIN-PROTEIN LIGASE RNF216"/>
    <property type="match status" value="1"/>
</dbReference>
<dbReference type="InterPro" id="IPR058758">
    <property type="entry name" value="UBA_RNF216"/>
</dbReference>
<dbReference type="InterPro" id="IPR047546">
    <property type="entry name" value="Rcat_RBR_RNF216"/>
</dbReference>
<feature type="region of interest" description="Disordered" evidence="8">
    <location>
        <begin position="632"/>
        <end position="673"/>
    </location>
</feature>
<evidence type="ECO:0000313" key="11">
    <source>
        <dbReference type="RefSeq" id="XP_031575310.1"/>
    </source>
</evidence>
<keyword evidence="6" id="KW-0833">Ubl conjugation pathway</keyword>
<evidence type="ECO:0000256" key="4">
    <source>
        <dbReference type="ARBA" id="ARBA00022737"/>
    </source>
</evidence>
<evidence type="ECO:0000256" key="5">
    <source>
        <dbReference type="ARBA" id="ARBA00022771"/>
    </source>
</evidence>
<dbReference type="CDD" id="cd16630">
    <property type="entry name" value="RING-HC_RBR_RNF216"/>
    <property type="match status" value="1"/>
</dbReference>
<keyword evidence="2" id="KW-0808">Transferase</keyword>
<dbReference type="RefSeq" id="XP_031575310.1">
    <property type="nucleotide sequence ID" value="XM_031719450.1"/>
</dbReference>
<dbReference type="FunCoup" id="A0A6P8JG94">
    <property type="interactions" value="2561"/>
</dbReference>
<dbReference type="GO" id="GO:0008270">
    <property type="term" value="F:zinc ion binding"/>
    <property type="evidence" value="ECO:0007669"/>
    <property type="project" value="UniProtKB-KW"/>
</dbReference>
<reference evidence="11" key="1">
    <citation type="submission" date="2025-08" db="UniProtKB">
        <authorList>
            <consortium name="RefSeq"/>
        </authorList>
    </citation>
    <scope>IDENTIFICATION</scope>
    <source>
        <tissue evidence="11">Tentacle</tissue>
    </source>
</reference>
<dbReference type="OrthoDB" id="5963834at2759"/>
<dbReference type="GeneID" id="116308930"/>
<keyword evidence="4" id="KW-0677">Repeat</keyword>
<organism evidence="10 11">
    <name type="scientific">Actinia tenebrosa</name>
    <name type="common">Australian red waratah sea anemone</name>
    <dbReference type="NCBI Taxonomy" id="6105"/>
    <lineage>
        <taxon>Eukaryota</taxon>
        <taxon>Metazoa</taxon>
        <taxon>Cnidaria</taxon>
        <taxon>Anthozoa</taxon>
        <taxon>Hexacorallia</taxon>
        <taxon>Actiniaria</taxon>
        <taxon>Actiniidae</taxon>
        <taxon>Actinia</taxon>
    </lineage>
</organism>
<evidence type="ECO:0000256" key="2">
    <source>
        <dbReference type="ARBA" id="ARBA00022679"/>
    </source>
</evidence>
<dbReference type="Gene3D" id="1.20.120.1750">
    <property type="match status" value="1"/>
</dbReference>
<evidence type="ECO:0000256" key="7">
    <source>
        <dbReference type="ARBA" id="ARBA00022833"/>
    </source>
</evidence>
<dbReference type="KEGG" id="aten:116308930"/>
<feature type="region of interest" description="Disordered" evidence="8">
    <location>
        <begin position="130"/>
        <end position="176"/>
    </location>
</feature>
<keyword evidence="5" id="KW-0863">Zinc-finger</keyword>
<dbReference type="Pfam" id="PF26112">
    <property type="entry name" value="UBA_RNF216"/>
    <property type="match status" value="1"/>
</dbReference>
<accession>A0A6P8JG94</accession>
<dbReference type="InterPro" id="IPR047545">
    <property type="entry name" value="BRcat_RBR_RNF216"/>
</dbReference>
<dbReference type="SMART" id="SM00647">
    <property type="entry name" value="IBR"/>
    <property type="match status" value="1"/>
</dbReference>
<dbReference type="SUPFAM" id="SSF57850">
    <property type="entry name" value="RING/U-box"/>
    <property type="match status" value="3"/>
</dbReference>
<keyword evidence="10" id="KW-1185">Reference proteome</keyword>
<evidence type="ECO:0000256" key="1">
    <source>
        <dbReference type="ARBA" id="ARBA00004906"/>
    </source>
</evidence>
<comment type="pathway">
    <text evidence="1">Protein modification; protein ubiquitination.</text>
</comment>
<feature type="domain" description="RING-type" evidence="9">
    <location>
        <begin position="394"/>
        <end position="611"/>
    </location>
</feature>
<name>A0A6P8JG94_ACTTE</name>
<dbReference type="InterPro" id="IPR047544">
    <property type="entry name" value="RING-HC_RBR_RNF216"/>
</dbReference>
<dbReference type="Gene3D" id="3.30.40.10">
    <property type="entry name" value="Zinc/RING finger domain, C3HC4 (zinc finger)"/>
    <property type="match status" value="1"/>
</dbReference>
<dbReference type="InterPro" id="IPR013083">
    <property type="entry name" value="Znf_RING/FYVE/PHD"/>
</dbReference>
<keyword evidence="3" id="KW-0479">Metal-binding</keyword>
<dbReference type="Proteomes" id="UP000515163">
    <property type="component" value="Unplaced"/>
</dbReference>